<dbReference type="PANTHER" id="PTHR43319">
    <property type="entry name" value="BETA-LACTAMASE-RELATED"/>
    <property type="match status" value="1"/>
</dbReference>
<accession>A0A8J3DHG8</accession>
<dbReference type="PANTHER" id="PTHR43319:SF3">
    <property type="entry name" value="BETA-LACTAMASE-RELATED DOMAIN-CONTAINING PROTEIN"/>
    <property type="match status" value="1"/>
</dbReference>
<organism evidence="2 3">
    <name type="scientific">Cerasicoccus arenae</name>
    <dbReference type="NCBI Taxonomy" id="424488"/>
    <lineage>
        <taxon>Bacteria</taxon>
        <taxon>Pseudomonadati</taxon>
        <taxon>Verrucomicrobiota</taxon>
        <taxon>Opitutia</taxon>
        <taxon>Puniceicoccales</taxon>
        <taxon>Cerasicoccaceae</taxon>
        <taxon>Cerasicoccus</taxon>
    </lineage>
</organism>
<reference evidence="2" key="1">
    <citation type="journal article" date="2014" name="Int. J. Syst. Evol. Microbiol.">
        <title>Complete genome sequence of Corynebacterium casei LMG S-19264T (=DSM 44701T), isolated from a smear-ripened cheese.</title>
        <authorList>
            <consortium name="US DOE Joint Genome Institute (JGI-PGF)"/>
            <person name="Walter F."/>
            <person name="Albersmeier A."/>
            <person name="Kalinowski J."/>
            <person name="Ruckert C."/>
        </authorList>
    </citation>
    <scope>NUCLEOTIDE SEQUENCE</scope>
    <source>
        <strain evidence="2">KCTC 12870</strain>
    </source>
</reference>
<dbReference type="EMBL" id="BMXG01000008">
    <property type="protein sequence ID" value="GHC00705.1"/>
    <property type="molecule type" value="Genomic_DNA"/>
</dbReference>
<keyword evidence="3" id="KW-1185">Reference proteome</keyword>
<dbReference type="InterPro" id="IPR012338">
    <property type="entry name" value="Beta-lactam/transpept-like"/>
</dbReference>
<feature type="domain" description="Beta-lactamase-related" evidence="1">
    <location>
        <begin position="10"/>
        <end position="358"/>
    </location>
</feature>
<reference evidence="2" key="2">
    <citation type="submission" date="2020-09" db="EMBL/GenBank/DDBJ databases">
        <authorList>
            <person name="Sun Q."/>
            <person name="Kim S."/>
        </authorList>
    </citation>
    <scope>NUCLEOTIDE SEQUENCE</scope>
    <source>
        <strain evidence="2">KCTC 12870</strain>
    </source>
</reference>
<dbReference type="RefSeq" id="WP_189513895.1">
    <property type="nucleotide sequence ID" value="NZ_BMXG01000008.1"/>
</dbReference>
<dbReference type="SUPFAM" id="SSF56601">
    <property type="entry name" value="beta-lactamase/transpeptidase-like"/>
    <property type="match status" value="1"/>
</dbReference>
<dbReference type="InterPro" id="IPR052907">
    <property type="entry name" value="Beta-lactamase/esterase"/>
</dbReference>
<dbReference type="InterPro" id="IPR001466">
    <property type="entry name" value="Beta-lactam-related"/>
</dbReference>
<dbReference type="Pfam" id="PF00144">
    <property type="entry name" value="Beta-lactamase"/>
    <property type="match status" value="1"/>
</dbReference>
<name>A0A8J3DHG8_9BACT</name>
<dbReference type="AlphaFoldDB" id="A0A8J3DHG8"/>
<evidence type="ECO:0000313" key="2">
    <source>
        <dbReference type="EMBL" id="GHC00705.1"/>
    </source>
</evidence>
<gene>
    <name evidence="2" type="ORF">GCM10007047_16450</name>
</gene>
<evidence type="ECO:0000313" key="3">
    <source>
        <dbReference type="Proteomes" id="UP000642829"/>
    </source>
</evidence>
<evidence type="ECO:0000259" key="1">
    <source>
        <dbReference type="Pfam" id="PF00144"/>
    </source>
</evidence>
<dbReference type="Proteomes" id="UP000642829">
    <property type="component" value="Unassembled WGS sequence"/>
</dbReference>
<protein>
    <submittedName>
        <fullName evidence="2">Esterase</fullName>
    </submittedName>
</protein>
<sequence>MPQLEQAIQELLDQLVVDGDERGLQVAVYQDGKLVVDAWAGVADINTGTRVTGDTLFPVFSVTKAMTATAIHLLAERDQLDYDQPICDIWPEFAANDKRGVTIRHAMNHTAGLAAMPANLNHQQLGDWTFMVKAIAKLHPVHAPGEHMAYHAMTYGWILGEILCRVDGRHFPDFIQQELNKPLGIEDLFVSTPDEVESRVAWLEEDVDEATPLPENLGQEAVPHWVQPLHKWMNRPDARRACIPASSGIMSARAIARHMAALLPCGVDGVTLLPSERIRLATERQYPAQPSENAMLMSLGYHIGGPGSFMGENPHAFGHGGHGGSLAYADPDCGLAFALTKNRFNDKGNQNKIAELVRSLVDVASA</sequence>
<dbReference type="Gene3D" id="3.40.710.10">
    <property type="entry name" value="DD-peptidase/beta-lactamase superfamily"/>
    <property type="match status" value="1"/>
</dbReference>
<proteinExistence type="predicted"/>
<comment type="caution">
    <text evidence="2">The sequence shown here is derived from an EMBL/GenBank/DDBJ whole genome shotgun (WGS) entry which is preliminary data.</text>
</comment>